<dbReference type="InterPro" id="IPR027417">
    <property type="entry name" value="P-loop_NTPase"/>
</dbReference>
<feature type="active site" evidence="9">
    <location>
        <position position="39"/>
    </location>
</feature>
<evidence type="ECO:0000256" key="1">
    <source>
        <dbReference type="ARBA" id="ARBA00022490"/>
    </source>
</evidence>
<dbReference type="PIRSF" id="PIRSF006755">
    <property type="entry name" value="DTB_synth"/>
    <property type="match status" value="1"/>
</dbReference>
<comment type="cofactor">
    <cofactor evidence="9">
        <name>Mg(2+)</name>
        <dbReference type="ChEBI" id="CHEBI:18420"/>
    </cofactor>
</comment>
<sequence length="230" mass="25268">MASLLIAGTNTESGKTILTAALIAYWQQYCWAYRLGVCKLVQSGIGDREFYRRVFELKQTDEQLNPLWYKAPIAPPLAAALEGKRVDLAKAWQVFSQLESERDWVLVEGAGGLGSPVTVELTLAELAYQWRLPTVLAVPVKLGAIADAVANVALAEKTKVKLKGIVLTCTKPVTQTQIENWAPIDMIESLTRTPVLGVLPHLKQIKDVEALSDAAAQLDLESLMPQPFWA</sequence>
<comment type="caution">
    <text evidence="9">Lacks conserved residue(s) required for the propagation of feature annotation.</text>
</comment>
<dbReference type="PANTHER" id="PTHR43210:SF2">
    <property type="entry name" value="ATP-DEPENDENT DETHIOBIOTIN SYNTHETASE BIOD 2"/>
    <property type="match status" value="1"/>
</dbReference>
<dbReference type="GO" id="GO:0005829">
    <property type="term" value="C:cytosol"/>
    <property type="evidence" value="ECO:0007669"/>
    <property type="project" value="TreeGrafter"/>
</dbReference>
<dbReference type="EMBL" id="QBMC01000034">
    <property type="protein sequence ID" value="PZO20050.1"/>
    <property type="molecule type" value="Genomic_DNA"/>
</dbReference>
<feature type="binding site" evidence="9">
    <location>
        <position position="16"/>
    </location>
    <ligand>
        <name>Mg(2+)</name>
        <dbReference type="ChEBI" id="CHEBI:18420"/>
    </ligand>
</feature>
<dbReference type="Gene3D" id="3.40.50.300">
    <property type="entry name" value="P-loop containing nucleotide triphosphate hydrolases"/>
    <property type="match status" value="1"/>
</dbReference>
<feature type="binding site" evidence="9">
    <location>
        <begin position="108"/>
        <end position="111"/>
    </location>
    <ligand>
        <name>ATP</name>
        <dbReference type="ChEBI" id="CHEBI:30616"/>
    </ligand>
</feature>
<evidence type="ECO:0000256" key="6">
    <source>
        <dbReference type="ARBA" id="ARBA00022840"/>
    </source>
</evidence>
<dbReference type="HAMAP" id="MF_00336">
    <property type="entry name" value="BioD"/>
    <property type="match status" value="1"/>
</dbReference>
<evidence type="ECO:0000256" key="2">
    <source>
        <dbReference type="ARBA" id="ARBA00022598"/>
    </source>
</evidence>
<comment type="catalytic activity">
    <reaction evidence="9">
        <text>(7R,8S)-7,8-diammoniononanoate + CO2 + ATP = (4R,5S)-dethiobiotin + ADP + phosphate + 3 H(+)</text>
        <dbReference type="Rhea" id="RHEA:15805"/>
        <dbReference type="ChEBI" id="CHEBI:15378"/>
        <dbReference type="ChEBI" id="CHEBI:16526"/>
        <dbReference type="ChEBI" id="CHEBI:30616"/>
        <dbReference type="ChEBI" id="CHEBI:43474"/>
        <dbReference type="ChEBI" id="CHEBI:149469"/>
        <dbReference type="ChEBI" id="CHEBI:149473"/>
        <dbReference type="ChEBI" id="CHEBI:456216"/>
        <dbReference type="EC" id="6.3.3.3"/>
    </reaction>
</comment>
<dbReference type="SUPFAM" id="SSF52540">
    <property type="entry name" value="P-loop containing nucleoside triphosphate hydrolases"/>
    <property type="match status" value="1"/>
</dbReference>
<dbReference type="UniPathway" id="UPA00078">
    <property type="reaction ID" value="UER00161"/>
</dbReference>
<dbReference type="NCBIfam" id="TIGR00347">
    <property type="entry name" value="bioD"/>
    <property type="match status" value="1"/>
</dbReference>
<organism evidence="10 11">
    <name type="scientific">Leptolyngbya foveolarum</name>
    <dbReference type="NCBI Taxonomy" id="47253"/>
    <lineage>
        <taxon>Bacteria</taxon>
        <taxon>Bacillati</taxon>
        <taxon>Cyanobacteriota</taxon>
        <taxon>Cyanophyceae</taxon>
        <taxon>Leptolyngbyales</taxon>
        <taxon>Leptolyngbyaceae</taxon>
        <taxon>Leptolyngbya group</taxon>
        <taxon>Leptolyngbya</taxon>
    </lineage>
</organism>
<feature type="binding site" evidence="9">
    <location>
        <position position="47"/>
    </location>
    <ligand>
        <name>ATP</name>
        <dbReference type="ChEBI" id="CHEBI:30616"/>
    </ligand>
</feature>
<dbReference type="Proteomes" id="UP000249354">
    <property type="component" value="Unassembled WGS sequence"/>
</dbReference>
<feature type="binding site" evidence="9">
    <location>
        <position position="108"/>
    </location>
    <ligand>
        <name>Mg(2+)</name>
        <dbReference type="ChEBI" id="CHEBI:18420"/>
    </ligand>
</feature>
<protein>
    <recommendedName>
        <fullName evidence="9">ATP-dependent dethiobiotin synthetase BioD</fullName>
        <ecNumber evidence="9">6.3.3.3</ecNumber>
    </recommendedName>
    <alternativeName>
        <fullName evidence="9">DTB synthetase</fullName>
        <shortName evidence="9">DTBS</shortName>
    </alternativeName>
    <alternativeName>
        <fullName evidence="9">Dethiobiotin synthase</fullName>
    </alternativeName>
</protein>
<evidence type="ECO:0000256" key="4">
    <source>
        <dbReference type="ARBA" id="ARBA00022741"/>
    </source>
</evidence>
<accession>A0A2W4ULA9</accession>
<comment type="caution">
    <text evidence="10">The sequence shown here is derived from an EMBL/GenBank/DDBJ whole genome shotgun (WGS) entry which is preliminary data.</text>
</comment>
<evidence type="ECO:0000256" key="8">
    <source>
        <dbReference type="ARBA" id="ARBA00047386"/>
    </source>
</evidence>
<feature type="binding site" evidence="9">
    <location>
        <begin position="12"/>
        <end position="17"/>
    </location>
    <ligand>
        <name>ATP</name>
        <dbReference type="ChEBI" id="CHEBI:30616"/>
    </ligand>
</feature>
<comment type="similarity">
    <text evidence="9">Belongs to the dethiobiotin synthetase family.</text>
</comment>
<keyword evidence="7 9" id="KW-0460">Magnesium</keyword>
<comment type="subunit">
    <text evidence="9">Homodimer.</text>
</comment>
<keyword evidence="6 9" id="KW-0067">ATP-binding</keyword>
<dbReference type="AlphaFoldDB" id="A0A2W4ULA9"/>
<feature type="binding site" evidence="9">
    <location>
        <begin position="200"/>
        <end position="202"/>
    </location>
    <ligand>
        <name>ATP</name>
        <dbReference type="ChEBI" id="CHEBI:30616"/>
    </ligand>
</feature>
<evidence type="ECO:0000313" key="11">
    <source>
        <dbReference type="Proteomes" id="UP000249354"/>
    </source>
</evidence>
<keyword evidence="2 9" id="KW-0436">Ligase</keyword>
<dbReference type="EC" id="6.3.3.3" evidence="9"/>
<comment type="subcellular location">
    <subcellularLocation>
        <location evidence="9">Cytoplasm</location>
    </subcellularLocation>
</comment>
<keyword evidence="4 9" id="KW-0547">Nucleotide-binding</keyword>
<comment type="catalytic activity">
    <reaction evidence="8">
        <text>(7R,8S)-8-amino-7-(carboxyamino)nonanoate + ATP = (4R,5S)-dethiobiotin + ADP + phosphate + H(+)</text>
        <dbReference type="Rhea" id="RHEA:63684"/>
        <dbReference type="ChEBI" id="CHEBI:15378"/>
        <dbReference type="ChEBI" id="CHEBI:30616"/>
        <dbReference type="ChEBI" id="CHEBI:43474"/>
        <dbReference type="ChEBI" id="CHEBI:149470"/>
        <dbReference type="ChEBI" id="CHEBI:149473"/>
        <dbReference type="ChEBI" id="CHEBI:456216"/>
    </reaction>
</comment>
<comment type="pathway">
    <text evidence="9">Cofactor biosynthesis; biotin biosynthesis; biotin from 7,8-diaminononanoate: step 1/2.</text>
</comment>
<feature type="binding site" evidence="9">
    <location>
        <position position="43"/>
    </location>
    <ligand>
        <name>substrate</name>
    </ligand>
</feature>
<dbReference type="GO" id="GO:0009102">
    <property type="term" value="P:biotin biosynthetic process"/>
    <property type="evidence" value="ECO:0007669"/>
    <property type="project" value="UniProtKB-UniRule"/>
</dbReference>
<comment type="function">
    <text evidence="9">Catalyzes a mechanistically unusual reaction, the ATP-dependent insertion of CO2 between the N7 and N8 nitrogen atoms of 7,8-diaminopelargonic acid (DAPA, also called 7,8-diammoniononanoate) to form a ureido ring.</text>
</comment>
<reference evidence="11" key="1">
    <citation type="submission" date="2018-04" db="EMBL/GenBank/DDBJ databases">
        <authorList>
            <person name="Cornet L."/>
        </authorList>
    </citation>
    <scope>NUCLEOTIDE SEQUENCE [LARGE SCALE GENOMIC DNA]</scope>
</reference>
<dbReference type="Pfam" id="PF13500">
    <property type="entry name" value="AAA_26"/>
    <property type="match status" value="1"/>
</dbReference>
<evidence type="ECO:0000256" key="7">
    <source>
        <dbReference type="ARBA" id="ARBA00022842"/>
    </source>
</evidence>
<keyword evidence="5 9" id="KW-0093">Biotin biosynthesis</keyword>
<keyword evidence="1 9" id="KW-0963">Cytoplasm</keyword>
<dbReference type="GO" id="GO:0004141">
    <property type="term" value="F:dethiobiotin synthase activity"/>
    <property type="evidence" value="ECO:0007669"/>
    <property type="project" value="UniProtKB-UniRule"/>
</dbReference>
<keyword evidence="3 9" id="KW-0479">Metal-binding</keyword>
<evidence type="ECO:0000256" key="9">
    <source>
        <dbReference type="HAMAP-Rule" id="MF_00336"/>
    </source>
</evidence>
<dbReference type="CDD" id="cd03109">
    <property type="entry name" value="DTBS"/>
    <property type="match status" value="1"/>
</dbReference>
<evidence type="ECO:0000313" key="10">
    <source>
        <dbReference type="EMBL" id="PZO20050.1"/>
    </source>
</evidence>
<reference evidence="10 11" key="2">
    <citation type="submission" date="2018-06" db="EMBL/GenBank/DDBJ databases">
        <title>Metagenomic assembly of (sub)arctic Cyanobacteria and their associated microbiome from non-axenic cultures.</title>
        <authorList>
            <person name="Baurain D."/>
        </authorList>
    </citation>
    <scope>NUCLEOTIDE SEQUENCE [LARGE SCALE GENOMIC DNA]</scope>
    <source>
        <strain evidence="10">ULC129bin1</strain>
    </source>
</reference>
<evidence type="ECO:0000256" key="5">
    <source>
        <dbReference type="ARBA" id="ARBA00022756"/>
    </source>
</evidence>
<dbReference type="PANTHER" id="PTHR43210">
    <property type="entry name" value="DETHIOBIOTIN SYNTHETASE"/>
    <property type="match status" value="1"/>
</dbReference>
<name>A0A2W4ULA9_9CYAN</name>
<evidence type="ECO:0000256" key="3">
    <source>
        <dbReference type="ARBA" id="ARBA00022723"/>
    </source>
</evidence>
<dbReference type="InterPro" id="IPR004472">
    <property type="entry name" value="DTB_synth_BioD"/>
</dbReference>
<gene>
    <name evidence="9" type="primary">bioD</name>
    <name evidence="10" type="ORF">DCF25_07210</name>
</gene>
<proteinExistence type="inferred from homology"/>
<dbReference type="GO" id="GO:0000287">
    <property type="term" value="F:magnesium ion binding"/>
    <property type="evidence" value="ECO:0007669"/>
    <property type="project" value="UniProtKB-UniRule"/>
</dbReference>
<dbReference type="GO" id="GO:0005524">
    <property type="term" value="F:ATP binding"/>
    <property type="evidence" value="ECO:0007669"/>
    <property type="project" value="UniProtKB-UniRule"/>
</dbReference>
<feature type="binding site" evidence="9">
    <location>
        <position position="47"/>
    </location>
    <ligand>
        <name>Mg(2+)</name>
        <dbReference type="ChEBI" id="CHEBI:18420"/>
    </ligand>
</feature>